<keyword evidence="2" id="KW-1185">Reference proteome</keyword>
<dbReference type="EMBL" id="JAKMXF010000349">
    <property type="protein sequence ID" value="KAI6646972.1"/>
    <property type="molecule type" value="Genomic_DNA"/>
</dbReference>
<dbReference type="AlphaFoldDB" id="A0AAV7JDW0"/>
<proteinExistence type="predicted"/>
<organism evidence="1 2">
    <name type="scientific">Oopsacas minuta</name>
    <dbReference type="NCBI Taxonomy" id="111878"/>
    <lineage>
        <taxon>Eukaryota</taxon>
        <taxon>Metazoa</taxon>
        <taxon>Porifera</taxon>
        <taxon>Hexactinellida</taxon>
        <taxon>Hexasterophora</taxon>
        <taxon>Lyssacinosida</taxon>
        <taxon>Leucopsacidae</taxon>
        <taxon>Oopsacas</taxon>
    </lineage>
</organism>
<sequence length="111" mass="12217">MIFNLLRIITKINPAFGQDNSDEVANPLLDNPNLFPLKDSRSCFESKAQTSIDEAMILEYVAPDQLNFDGIAVGEIVHNEDVAVLENTDYPVGNPGELTWNVDHTSDIPSG</sequence>
<evidence type="ECO:0000313" key="2">
    <source>
        <dbReference type="Proteomes" id="UP001165289"/>
    </source>
</evidence>
<name>A0AAV7JDW0_9METZ</name>
<evidence type="ECO:0000313" key="1">
    <source>
        <dbReference type="EMBL" id="KAI6646972.1"/>
    </source>
</evidence>
<dbReference type="Proteomes" id="UP001165289">
    <property type="component" value="Unassembled WGS sequence"/>
</dbReference>
<protein>
    <submittedName>
        <fullName evidence="1">Uncharacterized protein</fullName>
    </submittedName>
</protein>
<gene>
    <name evidence="1" type="ORF">LOD99_9066</name>
</gene>
<reference evidence="1 2" key="1">
    <citation type="journal article" date="2023" name="BMC Biol.">
        <title>The compact genome of the sponge Oopsacas minuta (Hexactinellida) is lacking key metazoan core genes.</title>
        <authorList>
            <person name="Santini S."/>
            <person name="Schenkelaars Q."/>
            <person name="Jourda C."/>
            <person name="Duchesne M."/>
            <person name="Belahbib H."/>
            <person name="Rocher C."/>
            <person name="Selva M."/>
            <person name="Riesgo A."/>
            <person name="Vervoort M."/>
            <person name="Leys S.P."/>
            <person name="Kodjabachian L."/>
            <person name="Le Bivic A."/>
            <person name="Borchiellini C."/>
            <person name="Claverie J.M."/>
            <person name="Renard E."/>
        </authorList>
    </citation>
    <scope>NUCLEOTIDE SEQUENCE [LARGE SCALE GENOMIC DNA]</scope>
    <source>
        <strain evidence="1">SPO-2</strain>
    </source>
</reference>
<accession>A0AAV7JDW0</accession>
<comment type="caution">
    <text evidence="1">The sequence shown here is derived from an EMBL/GenBank/DDBJ whole genome shotgun (WGS) entry which is preliminary data.</text>
</comment>